<evidence type="ECO:0000313" key="2">
    <source>
        <dbReference type="Proteomes" id="UP000306918"/>
    </source>
</evidence>
<proteinExistence type="predicted"/>
<dbReference type="OrthoDB" id="1257558at2"/>
<dbReference type="AlphaFoldDB" id="A0A4S8H9K7"/>
<dbReference type="EMBL" id="STFF01000013">
    <property type="protein sequence ID" value="THU31578.1"/>
    <property type="molecule type" value="Genomic_DNA"/>
</dbReference>
<evidence type="ECO:0000313" key="1">
    <source>
        <dbReference type="EMBL" id="THU31578.1"/>
    </source>
</evidence>
<gene>
    <name evidence="1" type="ORF">FAM09_28555</name>
</gene>
<reference evidence="1 2" key="1">
    <citation type="submission" date="2019-04" db="EMBL/GenBank/DDBJ databases">
        <title>Niastella caeni sp. nov., isolated from activated sludge.</title>
        <authorList>
            <person name="Sheng M."/>
        </authorList>
    </citation>
    <scope>NUCLEOTIDE SEQUENCE [LARGE SCALE GENOMIC DNA]</scope>
    <source>
        <strain evidence="1 2">HX-2-15</strain>
    </source>
</reference>
<dbReference type="RefSeq" id="WP_136580584.1">
    <property type="nucleotide sequence ID" value="NZ_STFF01000013.1"/>
</dbReference>
<name>A0A4S8H9K7_9BACT</name>
<dbReference type="Proteomes" id="UP000306918">
    <property type="component" value="Unassembled WGS sequence"/>
</dbReference>
<comment type="caution">
    <text evidence="1">The sequence shown here is derived from an EMBL/GenBank/DDBJ whole genome shotgun (WGS) entry which is preliminary data.</text>
</comment>
<evidence type="ECO:0008006" key="3">
    <source>
        <dbReference type="Google" id="ProtNLM"/>
    </source>
</evidence>
<keyword evidence="2" id="KW-1185">Reference proteome</keyword>
<accession>A0A4S8H9K7</accession>
<organism evidence="1 2">
    <name type="scientific">Niastella caeni</name>
    <dbReference type="NCBI Taxonomy" id="2569763"/>
    <lineage>
        <taxon>Bacteria</taxon>
        <taxon>Pseudomonadati</taxon>
        <taxon>Bacteroidota</taxon>
        <taxon>Chitinophagia</taxon>
        <taxon>Chitinophagales</taxon>
        <taxon>Chitinophagaceae</taxon>
        <taxon>Niastella</taxon>
    </lineage>
</organism>
<sequence length="93" mass="10813">MALIFLGQSTCALCGQLLMPGEQVKGLPAISNTIHSLYKYFDCVFHLQCFQNWDKKEEALNLVKEEKQKFKNSEYFKEMAAKYGIPKWLEEDD</sequence>
<protein>
    <recommendedName>
        <fullName evidence="3">PARP-type domain-containing protein</fullName>
    </recommendedName>
</protein>